<sequence>MFRLFHNATVHAMNPATGWTPQAQWHSHDMPHPDAILTSDDRIVAVGDYQRLKDLAPLGTERTDLGGTYVLPGMGDGHIHSAMYSRSLIEPDMRHCTSLESALEVLRPFVERGMADESITWIFGGQWNVNAWDVPELPDRHALDTVAPDIPVALGSLDWHTLWLNSKALQELGLDRNVKDPDGGEFVRDEHGELTGVIREAAAIPIRDGLMQSDVSGNIDDYLPLGQRELLKRGITSIHDIDGADCLYAYQKLRESGELDIRIHKVLRQEQVHDFIRRGIRTASGDEWVSIGPLKLFADGALGSHTCHMSEAWPGTENHGMTVTSPQELEHWIGLAASAGIATAVHAIGDQATTEVLDAFAKSQSIARVFGLRQRVEHAQYMKRSDVPRFRELGVTASMQPMHCTADIPMNDFLAERDLVAYGWNSLREAGAELVFGSDGPVEDPNPFQGIHAAITRTRDGAPEGGWQPHERLPRAETVYYYTHAVARASYEENLKGCLAPGMLADFVSVDRDIFSEDAEAVKDTVVEATVVGAQIRYQRED</sequence>
<dbReference type="InterPro" id="IPR033932">
    <property type="entry name" value="YtcJ-like"/>
</dbReference>
<accession>A0A0B0DDU5</accession>
<organism evidence="2 3">
    <name type="scientific">Kocuria marina</name>
    <dbReference type="NCBI Taxonomy" id="223184"/>
    <lineage>
        <taxon>Bacteria</taxon>
        <taxon>Bacillati</taxon>
        <taxon>Actinomycetota</taxon>
        <taxon>Actinomycetes</taxon>
        <taxon>Micrococcales</taxon>
        <taxon>Micrococcaceae</taxon>
        <taxon>Kocuria</taxon>
    </lineage>
</organism>
<dbReference type="Pfam" id="PF07969">
    <property type="entry name" value="Amidohydro_3"/>
    <property type="match status" value="1"/>
</dbReference>
<dbReference type="CDD" id="cd01300">
    <property type="entry name" value="YtcJ_like"/>
    <property type="match status" value="1"/>
</dbReference>
<dbReference type="AlphaFoldDB" id="A0A0B0DDU5"/>
<dbReference type="PANTHER" id="PTHR22642">
    <property type="entry name" value="IMIDAZOLONEPROPIONASE"/>
    <property type="match status" value="1"/>
</dbReference>
<protein>
    <submittedName>
        <fullName evidence="2">Hydrolase</fullName>
    </submittedName>
</protein>
<dbReference type="GO" id="GO:0016810">
    <property type="term" value="F:hydrolase activity, acting on carbon-nitrogen (but not peptide) bonds"/>
    <property type="evidence" value="ECO:0007669"/>
    <property type="project" value="InterPro"/>
</dbReference>
<proteinExistence type="predicted"/>
<dbReference type="InterPro" id="IPR032466">
    <property type="entry name" value="Metal_Hydrolase"/>
</dbReference>
<dbReference type="eggNOG" id="COG1574">
    <property type="taxonomic scope" value="Bacteria"/>
</dbReference>
<dbReference type="InterPro" id="IPR013108">
    <property type="entry name" value="Amidohydro_3"/>
</dbReference>
<reference evidence="2 3" key="1">
    <citation type="submission" date="2014-09" db="EMBL/GenBank/DDBJ databases">
        <title>High-quality draft genome sequence of Kocuria marina SO9-6, an actinobacterium isolated from a copper mine.</title>
        <authorList>
            <person name="Castro D.B."/>
            <person name="Pereira L.B."/>
            <person name="Silva M.V."/>
            <person name="Silva B.P."/>
            <person name="Zanardi B.R."/>
            <person name="Carlos C."/>
            <person name="Belgini D.R."/>
            <person name="Limache E.G."/>
            <person name="Lacerda G.V."/>
            <person name="Nery M.B."/>
            <person name="Gomes M.B."/>
            <person name="Souza S."/>
            <person name="Silva T.M."/>
            <person name="Rodrigues V.D."/>
            <person name="Paulino L.C."/>
            <person name="Vicentini R."/>
            <person name="Ferraz L.F."/>
            <person name="Ottoboni L.M."/>
        </authorList>
    </citation>
    <scope>NUCLEOTIDE SEQUENCE [LARGE SCALE GENOMIC DNA]</scope>
    <source>
        <strain evidence="2 3">SO9-6</strain>
    </source>
</reference>
<dbReference type="RefSeq" id="WP_035959255.1">
    <property type="nucleotide sequence ID" value="NZ_JROM01000003.1"/>
</dbReference>
<dbReference type="SUPFAM" id="SSF51556">
    <property type="entry name" value="Metallo-dependent hydrolases"/>
    <property type="match status" value="1"/>
</dbReference>
<dbReference type="SUPFAM" id="SSF51338">
    <property type="entry name" value="Composite domain of metallo-dependent hydrolases"/>
    <property type="match status" value="1"/>
</dbReference>
<dbReference type="InterPro" id="IPR011059">
    <property type="entry name" value="Metal-dep_hydrolase_composite"/>
</dbReference>
<dbReference type="STRING" id="223184.AS25_00395"/>
<dbReference type="EMBL" id="JROM01000003">
    <property type="protein sequence ID" value="KHE75578.1"/>
    <property type="molecule type" value="Genomic_DNA"/>
</dbReference>
<evidence type="ECO:0000313" key="3">
    <source>
        <dbReference type="Proteomes" id="UP000030664"/>
    </source>
</evidence>
<dbReference type="Gene3D" id="3.10.310.70">
    <property type="match status" value="1"/>
</dbReference>
<evidence type="ECO:0000259" key="1">
    <source>
        <dbReference type="Pfam" id="PF07969"/>
    </source>
</evidence>
<feature type="domain" description="Amidohydrolase 3" evidence="1">
    <location>
        <begin position="64"/>
        <end position="538"/>
    </location>
</feature>
<dbReference type="Gene3D" id="3.20.20.140">
    <property type="entry name" value="Metal-dependent hydrolases"/>
    <property type="match status" value="1"/>
</dbReference>
<dbReference type="Proteomes" id="UP000030664">
    <property type="component" value="Unassembled WGS sequence"/>
</dbReference>
<gene>
    <name evidence="2" type="ORF">AS25_00395</name>
</gene>
<dbReference type="Gene3D" id="2.30.40.10">
    <property type="entry name" value="Urease, subunit C, domain 1"/>
    <property type="match status" value="1"/>
</dbReference>
<name>A0A0B0DDU5_9MICC</name>
<dbReference type="PANTHER" id="PTHR22642:SF2">
    <property type="entry name" value="PROTEIN LONG AFTER FAR-RED 3"/>
    <property type="match status" value="1"/>
</dbReference>
<evidence type="ECO:0000313" key="2">
    <source>
        <dbReference type="EMBL" id="KHE75578.1"/>
    </source>
</evidence>
<comment type="caution">
    <text evidence="2">The sequence shown here is derived from an EMBL/GenBank/DDBJ whole genome shotgun (WGS) entry which is preliminary data.</text>
</comment>
<keyword evidence="2" id="KW-0378">Hydrolase</keyword>